<evidence type="ECO:0000256" key="2">
    <source>
        <dbReference type="ARBA" id="ARBA00023125"/>
    </source>
</evidence>
<keyword evidence="1" id="KW-0805">Transcription regulation</keyword>
<dbReference type="PANTHER" id="PTHR43280:SF27">
    <property type="entry name" value="TRANSCRIPTIONAL REGULATOR MTLR"/>
    <property type="match status" value="1"/>
</dbReference>
<evidence type="ECO:0000256" key="3">
    <source>
        <dbReference type="ARBA" id="ARBA00023163"/>
    </source>
</evidence>
<dbReference type="InterPro" id="IPR018062">
    <property type="entry name" value="HTH_AraC-typ_CS"/>
</dbReference>
<keyword evidence="2 5" id="KW-0238">DNA-binding</keyword>
<dbReference type="RefSeq" id="WP_017009349.1">
    <property type="nucleotide sequence ID" value="NZ_FOWR01000027.1"/>
</dbReference>
<evidence type="ECO:0000313" key="6">
    <source>
        <dbReference type="Proteomes" id="UP000182692"/>
    </source>
</evidence>
<name>A0A1I5TR88_9GAMM</name>
<dbReference type="InterPro" id="IPR018060">
    <property type="entry name" value="HTH_AraC"/>
</dbReference>
<organism evidence="5 6">
    <name type="scientific">Enterovibrio norvegicus DSM 15893</name>
    <dbReference type="NCBI Taxonomy" id="1121869"/>
    <lineage>
        <taxon>Bacteria</taxon>
        <taxon>Pseudomonadati</taxon>
        <taxon>Pseudomonadota</taxon>
        <taxon>Gammaproteobacteria</taxon>
        <taxon>Vibrionales</taxon>
        <taxon>Vibrionaceae</taxon>
        <taxon>Enterovibrio</taxon>
    </lineage>
</organism>
<dbReference type="PROSITE" id="PS00041">
    <property type="entry name" value="HTH_ARAC_FAMILY_1"/>
    <property type="match status" value="1"/>
</dbReference>
<proteinExistence type="predicted"/>
<dbReference type="OrthoDB" id="9816011at2"/>
<dbReference type="Pfam" id="PF12833">
    <property type="entry name" value="HTH_18"/>
    <property type="match status" value="1"/>
</dbReference>
<dbReference type="Proteomes" id="UP000182692">
    <property type="component" value="Unassembled WGS sequence"/>
</dbReference>
<evidence type="ECO:0000256" key="1">
    <source>
        <dbReference type="ARBA" id="ARBA00023015"/>
    </source>
</evidence>
<dbReference type="AlphaFoldDB" id="A0A1I5TR88"/>
<keyword evidence="3" id="KW-0804">Transcription</keyword>
<evidence type="ECO:0000313" key="5">
    <source>
        <dbReference type="EMBL" id="SFP85555.1"/>
    </source>
</evidence>
<dbReference type="GO" id="GO:0003700">
    <property type="term" value="F:DNA-binding transcription factor activity"/>
    <property type="evidence" value="ECO:0007669"/>
    <property type="project" value="InterPro"/>
</dbReference>
<dbReference type="SMART" id="SM00342">
    <property type="entry name" value="HTH_ARAC"/>
    <property type="match status" value="1"/>
</dbReference>
<gene>
    <name evidence="5" type="ORF">SAMN03084138_03297</name>
</gene>
<dbReference type="GO" id="GO:0043565">
    <property type="term" value="F:sequence-specific DNA binding"/>
    <property type="evidence" value="ECO:0007669"/>
    <property type="project" value="InterPro"/>
</dbReference>
<feature type="domain" description="HTH araC/xylS-type" evidence="4">
    <location>
        <begin position="194"/>
        <end position="292"/>
    </location>
</feature>
<dbReference type="PROSITE" id="PS01124">
    <property type="entry name" value="HTH_ARAC_FAMILY_2"/>
    <property type="match status" value="1"/>
</dbReference>
<evidence type="ECO:0000259" key="4">
    <source>
        <dbReference type="PROSITE" id="PS01124"/>
    </source>
</evidence>
<dbReference type="InterPro" id="IPR009057">
    <property type="entry name" value="Homeodomain-like_sf"/>
</dbReference>
<sequence length="294" mass="33367">MKPTIEPIDKSTSLSWHFVDYHCDHTVRESHCGWHYHNEIELVVYQDPHGVVSAKTVLGDYIGDAEHNCAYLMGPGLPHMVSSTASATEDHPASSHVLWLDQCWLESLIATVPELSPISALLVRAHKGLKFSPDTGEKLHALMSDACDLKPSVQFSHVIDILLLLCEDKAAKPLTSRPYCFYVAKDSPINDKLEKAQQFIADHYHKPLGVDDMCRHLHMSESSVYRMFEKHFSESFSDHLKRYRLGKACELLMRTKTPIAVVAEKVGFSNLSNFNRQFKAIKNMTPMAFRKQFL</sequence>
<protein>
    <submittedName>
        <fullName evidence="5">AraC-type DNA-binding protein</fullName>
    </submittedName>
</protein>
<dbReference type="SUPFAM" id="SSF46689">
    <property type="entry name" value="Homeodomain-like"/>
    <property type="match status" value="2"/>
</dbReference>
<reference evidence="5 6" key="1">
    <citation type="submission" date="2016-10" db="EMBL/GenBank/DDBJ databases">
        <authorList>
            <person name="de Groot N.N."/>
        </authorList>
    </citation>
    <scope>NUCLEOTIDE SEQUENCE [LARGE SCALE GENOMIC DNA]</scope>
    <source>
        <strain evidence="5 6">DSM 15893</strain>
    </source>
</reference>
<dbReference type="PANTHER" id="PTHR43280">
    <property type="entry name" value="ARAC-FAMILY TRANSCRIPTIONAL REGULATOR"/>
    <property type="match status" value="1"/>
</dbReference>
<dbReference type="EMBL" id="FOWR01000027">
    <property type="protein sequence ID" value="SFP85555.1"/>
    <property type="molecule type" value="Genomic_DNA"/>
</dbReference>
<dbReference type="Gene3D" id="1.10.10.60">
    <property type="entry name" value="Homeodomain-like"/>
    <property type="match status" value="2"/>
</dbReference>
<dbReference type="GeneID" id="35874373"/>
<dbReference type="STRING" id="1121869.SAMN03084138_03297"/>
<accession>A0A1I5TR88</accession>